<keyword evidence="1" id="KW-0472">Membrane</keyword>
<gene>
    <name evidence="2" type="ORF">g.76979</name>
</gene>
<protein>
    <submittedName>
        <fullName evidence="2">Uncharacterized protein</fullName>
    </submittedName>
</protein>
<feature type="transmembrane region" description="Helical" evidence="1">
    <location>
        <begin position="20"/>
        <end position="42"/>
    </location>
</feature>
<proteinExistence type="predicted"/>
<evidence type="ECO:0000313" key="2">
    <source>
        <dbReference type="EMBL" id="MBY78616.1"/>
    </source>
</evidence>
<name>A0A2S2QLI5_9HEMI</name>
<keyword evidence="1" id="KW-1133">Transmembrane helix</keyword>
<reference evidence="2" key="1">
    <citation type="submission" date="2018-04" db="EMBL/GenBank/DDBJ databases">
        <title>Transcriptome assembly of Sipha flava.</title>
        <authorList>
            <person name="Scully E.D."/>
            <person name="Geib S.M."/>
            <person name="Palmer N.A."/>
            <person name="Koch K."/>
            <person name="Bradshaw J."/>
            <person name="Heng-Moss T."/>
            <person name="Sarath G."/>
        </authorList>
    </citation>
    <scope>NUCLEOTIDE SEQUENCE</scope>
</reference>
<evidence type="ECO:0000256" key="1">
    <source>
        <dbReference type="SAM" id="Phobius"/>
    </source>
</evidence>
<dbReference type="EMBL" id="GGMS01009413">
    <property type="protein sequence ID" value="MBY78616.1"/>
    <property type="molecule type" value="Transcribed_RNA"/>
</dbReference>
<organism evidence="2">
    <name type="scientific">Sipha flava</name>
    <name type="common">yellow sugarcane aphid</name>
    <dbReference type="NCBI Taxonomy" id="143950"/>
    <lineage>
        <taxon>Eukaryota</taxon>
        <taxon>Metazoa</taxon>
        <taxon>Ecdysozoa</taxon>
        <taxon>Arthropoda</taxon>
        <taxon>Hexapoda</taxon>
        <taxon>Insecta</taxon>
        <taxon>Pterygota</taxon>
        <taxon>Neoptera</taxon>
        <taxon>Paraneoptera</taxon>
        <taxon>Hemiptera</taxon>
        <taxon>Sternorrhyncha</taxon>
        <taxon>Aphidomorpha</taxon>
        <taxon>Aphidoidea</taxon>
        <taxon>Aphididae</taxon>
        <taxon>Sipha</taxon>
    </lineage>
</organism>
<sequence length="124" mass="14685">MLSFFFFFFFFKRYILDHRYITIYSKRYLIVSLLPLFLFFLISPRARHRRCRYREKNNAHNFSTLASLALLPPKFSKRLVTDAYVIILMRSRPPPTPSPAFAPLVRVVAIVVQTRTRAPVAICR</sequence>
<accession>A0A2S2QLI5</accession>
<keyword evidence="1" id="KW-0812">Transmembrane</keyword>
<dbReference type="AlphaFoldDB" id="A0A2S2QLI5"/>